<feature type="region of interest" description="Disordered" evidence="1">
    <location>
        <begin position="452"/>
        <end position="493"/>
    </location>
</feature>
<dbReference type="InterPro" id="IPR029787">
    <property type="entry name" value="Nucleotide_cyclase"/>
</dbReference>
<dbReference type="Gene3D" id="3.30.70.1230">
    <property type="entry name" value="Nucleotide cyclase"/>
    <property type="match status" value="1"/>
</dbReference>
<keyword evidence="2" id="KW-1133">Transmembrane helix</keyword>
<dbReference type="InterPro" id="IPR050697">
    <property type="entry name" value="Adenylyl/Guanylyl_Cyclase_3/4"/>
</dbReference>
<evidence type="ECO:0000256" key="1">
    <source>
        <dbReference type="SAM" id="MobiDB-lite"/>
    </source>
</evidence>
<feature type="compositionally biased region" description="Low complexity" evidence="1">
    <location>
        <begin position="208"/>
        <end position="227"/>
    </location>
</feature>
<reference evidence="3 4" key="1">
    <citation type="submission" date="2020-02" db="EMBL/GenBank/DDBJ databases">
        <title>Draft genome sequence of Haematococcus lacustris strain NIES-144.</title>
        <authorList>
            <person name="Morimoto D."/>
            <person name="Nakagawa S."/>
            <person name="Yoshida T."/>
            <person name="Sawayama S."/>
        </authorList>
    </citation>
    <scope>NUCLEOTIDE SEQUENCE [LARGE SCALE GENOMIC DNA]</scope>
    <source>
        <strain evidence="3 4">NIES-144</strain>
    </source>
</reference>
<feature type="compositionally biased region" description="Pro residues" evidence="1">
    <location>
        <begin position="856"/>
        <end position="871"/>
    </location>
</feature>
<feature type="compositionally biased region" description="Polar residues" evidence="1">
    <location>
        <begin position="1057"/>
        <end position="1073"/>
    </location>
</feature>
<evidence type="ECO:0000313" key="3">
    <source>
        <dbReference type="EMBL" id="GFH25227.1"/>
    </source>
</evidence>
<protein>
    <submittedName>
        <fullName evidence="3">Guanylate cyclase domain-containing protein</fullName>
    </submittedName>
</protein>
<keyword evidence="4" id="KW-1185">Reference proteome</keyword>
<keyword evidence="2" id="KW-0472">Membrane</keyword>
<feature type="transmembrane region" description="Helical" evidence="2">
    <location>
        <begin position="890"/>
        <end position="915"/>
    </location>
</feature>
<feature type="compositionally biased region" description="Basic and acidic residues" evidence="1">
    <location>
        <begin position="603"/>
        <end position="612"/>
    </location>
</feature>
<evidence type="ECO:0000313" key="4">
    <source>
        <dbReference type="Proteomes" id="UP000485058"/>
    </source>
</evidence>
<dbReference type="EMBL" id="BLLF01002756">
    <property type="protein sequence ID" value="GFH25227.1"/>
    <property type="molecule type" value="Genomic_DNA"/>
</dbReference>
<proteinExistence type="predicted"/>
<comment type="caution">
    <text evidence="3">The sequence shown here is derived from an EMBL/GenBank/DDBJ whole genome shotgun (WGS) entry which is preliminary data.</text>
</comment>
<feature type="region of interest" description="Disordered" evidence="1">
    <location>
        <begin position="570"/>
        <end position="621"/>
    </location>
</feature>
<name>A0A699ZQY6_HAELA</name>
<dbReference type="PANTHER" id="PTHR43081">
    <property type="entry name" value="ADENYLATE CYCLASE, TERMINAL-DIFFERENTIATION SPECIFIC-RELATED"/>
    <property type="match status" value="1"/>
</dbReference>
<evidence type="ECO:0000256" key="2">
    <source>
        <dbReference type="SAM" id="Phobius"/>
    </source>
</evidence>
<organism evidence="3 4">
    <name type="scientific">Haematococcus lacustris</name>
    <name type="common">Green alga</name>
    <name type="synonym">Haematococcus pluvialis</name>
    <dbReference type="NCBI Taxonomy" id="44745"/>
    <lineage>
        <taxon>Eukaryota</taxon>
        <taxon>Viridiplantae</taxon>
        <taxon>Chlorophyta</taxon>
        <taxon>core chlorophytes</taxon>
        <taxon>Chlorophyceae</taxon>
        <taxon>CS clade</taxon>
        <taxon>Chlamydomonadales</taxon>
        <taxon>Haematococcaceae</taxon>
        <taxon>Haematococcus</taxon>
    </lineage>
</organism>
<dbReference type="SUPFAM" id="SSF55073">
    <property type="entry name" value="Nucleotide cyclase"/>
    <property type="match status" value="1"/>
</dbReference>
<keyword evidence="2" id="KW-0812">Transmembrane</keyword>
<feature type="compositionally biased region" description="Acidic residues" evidence="1">
    <location>
        <begin position="228"/>
        <end position="244"/>
    </location>
</feature>
<feature type="non-terminal residue" evidence="3">
    <location>
        <position position="1437"/>
    </location>
</feature>
<accession>A0A699ZQY6</accession>
<feature type="region of interest" description="Disordered" evidence="1">
    <location>
        <begin position="160"/>
        <end position="272"/>
    </location>
</feature>
<feature type="region of interest" description="Disordered" evidence="1">
    <location>
        <begin position="856"/>
        <end position="879"/>
    </location>
</feature>
<sequence>QSAFQSPKLYGTDYVSSPFVEQLAIVLFRLDVSQVLHDCHNSIGSSGCVPTALLPVAASIANQLLTNLAAVLDLYDRRPLDTDDVPVLASGQLWDTGSLLHISSLYSSVRTHAEVLVYKAPMPSSSGLLISSCAAPVVDNTTNPQSPAALRRHRRALASTHLPEVQEPVKPLLPSQPWPAASAGHGAELHQRHQIRQVLQGDAPPAPEESSSSGSGVDSGGDNSPGSDLEESSMEELSIEESSSDDSGSILDTGGEEGDWVSPSGTTAPPQSVLAFMDMPSTAVYEGPLDANTRQQWEYQALGRFDESGRLLGPQFPRTHLLLLYRLDWFNSLGLKPPNTWEELITVTLALRSLHGFSSGPGNLDILVMVGEVAPSDGLRLPAVQGSLDVRRWPQPGSLSSNWTLMPPGVPPALDSSEPKMALCLDLALHCKAGDLLAAILASLTQSKGTQQAGLAAGPGGHVAADQQPSGGRGLATVRPAGQPGPAPLQPARAPAKLLSPQPSLSYNSVDALDDVAQYGLQGRLGWAPLPGSTKVYDRQGQVLLPCTSELCPHATHEPVQNITLSITRGDQLNPIPAPPPAHPPRPSPPPPEQGGEVPILDGDGRGQEQPDVRSLPTLDESSLVMADPTLGFTNTSLEAVGVLHFPEPSIVLVNRAPYSALADTSVGLCRSGSSLSSTQLQALNDLFLSGPLVARQAFMTASNRVMRSAYIRATAGNTTPPAAALDGQFGNLDAWSRGRLRGTNMSLFLNSQDSLRYFNTLWRVRFAWPGNQAPQATLTDSTTQYVRMALSEAALAGLVSGLAEPQLFTPLNTSLRLTARIQEAMALEPSGKGVNNTVTGPAAVRDLYRKSIGYLPPPAPPSAPPPPSPSLPQTITQPSPLYNATDTKLISYIVSGVVSVLVLAGIGLVALLLVRRAQRRSLLGRVQAPAAGPGTTLLITDIQDSTVIWETLPADVTDQAVKLHHEVIRQSSIAHRGYECCTEGDSFILAFHTPNDAARFAVAAQAALVLAPWPQQLYEVEVCKPVWVSPVTNFKSLPQLLSTQPHLLDERHSPRPSLTLQTSASWEESSAQDAPKSLTRRNPDSFLTVRRPLTRFRNISWTAPALSVGAGAPFGACSDKFASGLSPFQWEQLYANPAVAAAMTDSSGTSALRSAMSTRTPLQSTCVAAVGAPAGIPPRSSGDVDNTGAYFNANDDGCSSSAAQPVAMYEHLKRLVPVAAGPGPGRVLIYQGLRVRMGMASGTSSAEEVTFSAASQVWWCPDGGSQDHPGCSTGRHGARHLQHLQAAVCGVSGPAGHQYGGACVESRGGGGPGVPPAKPSAILPVEAHPGLPPWRCAFSGPELPGRPASPLWPGRGLLYECCGRGHPGSLEPHSGRSCLEAVSGLRPGCPVPAWRLLDGGGGWPVPCSLWKPSCCGALGPGHPGPLPGAGMASRAA</sequence>
<dbReference type="PANTHER" id="PTHR43081:SF1">
    <property type="entry name" value="ADENYLATE CYCLASE, TERMINAL-DIFFERENTIATION SPECIFIC"/>
    <property type="match status" value="1"/>
</dbReference>
<feature type="region of interest" description="Disordered" evidence="1">
    <location>
        <begin position="1049"/>
        <end position="1084"/>
    </location>
</feature>
<gene>
    <name evidence="3" type="ORF">HaLaN_23158</name>
</gene>
<dbReference type="Proteomes" id="UP000485058">
    <property type="component" value="Unassembled WGS sequence"/>
</dbReference>
<feature type="compositionally biased region" description="Pro residues" evidence="1">
    <location>
        <begin position="576"/>
        <end position="593"/>
    </location>
</feature>
<feature type="non-terminal residue" evidence="3">
    <location>
        <position position="1"/>
    </location>
</feature>